<reference evidence="9 10" key="1">
    <citation type="submission" date="2023-10" db="EMBL/GenBank/DDBJ databases">
        <authorList>
            <person name="Maclean D."/>
            <person name="Macfadyen A."/>
        </authorList>
    </citation>
    <scope>NUCLEOTIDE SEQUENCE [LARGE SCALE GENOMIC DNA]</scope>
</reference>
<dbReference type="FunFam" id="3.30.70.580:FF:000002">
    <property type="entry name" value="tRNA pseudouridine synthase"/>
    <property type="match status" value="1"/>
</dbReference>
<feature type="active site" description="Nucleophile" evidence="5">
    <location>
        <position position="66"/>
    </location>
</feature>
<evidence type="ECO:0000256" key="6">
    <source>
        <dbReference type="PIRSR" id="PIRSR641708-2"/>
    </source>
</evidence>
<evidence type="ECO:0000259" key="8">
    <source>
        <dbReference type="Pfam" id="PF01416"/>
    </source>
</evidence>
<comment type="catalytic activity">
    <reaction evidence="4">
        <text>a uridine in tRNA = a pseudouridine in tRNA</text>
        <dbReference type="Rhea" id="RHEA:54572"/>
        <dbReference type="Rhea" id="RHEA-COMP:13339"/>
        <dbReference type="Rhea" id="RHEA-COMP:13934"/>
        <dbReference type="ChEBI" id="CHEBI:65314"/>
        <dbReference type="ChEBI" id="CHEBI:65315"/>
    </reaction>
</comment>
<evidence type="ECO:0000256" key="2">
    <source>
        <dbReference type="ARBA" id="ARBA00022694"/>
    </source>
</evidence>
<organism evidence="9 10">
    <name type="scientific">Coccomyxa viridis</name>
    <dbReference type="NCBI Taxonomy" id="1274662"/>
    <lineage>
        <taxon>Eukaryota</taxon>
        <taxon>Viridiplantae</taxon>
        <taxon>Chlorophyta</taxon>
        <taxon>core chlorophytes</taxon>
        <taxon>Trebouxiophyceae</taxon>
        <taxon>Trebouxiophyceae incertae sedis</taxon>
        <taxon>Coccomyxaceae</taxon>
        <taxon>Coccomyxa</taxon>
    </lineage>
</organism>
<dbReference type="Proteomes" id="UP001314263">
    <property type="component" value="Unassembled WGS sequence"/>
</dbReference>
<comment type="caution">
    <text evidence="9">The sequence shown here is derived from an EMBL/GenBank/DDBJ whole genome shotgun (WGS) entry which is preliminary data.</text>
</comment>
<evidence type="ECO:0000256" key="3">
    <source>
        <dbReference type="ARBA" id="ARBA00023235"/>
    </source>
</evidence>
<dbReference type="GO" id="GO:1990481">
    <property type="term" value="P:mRNA pseudouridine synthesis"/>
    <property type="evidence" value="ECO:0007669"/>
    <property type="project" value="TreeGrafter"/>
</dbReference>
<name>A0AAV1IK02_9CHLO</name>
<dbReference type="GO" id="GO:0005634">
    <property type="term" value="C:nucleus"/>
    <property type="evidence" value="ECO:0007669"/>
    <property type="project" value="TreeGrafter"/>
</dbReference>
<dbReference type="PANTHER" id="PTHR11142">
    <property type="entry name" value="PSEUDOURIDYLATE SYNTHASE"/>
    <property type="match status" value="1"/>
</dbReference>
<dbReference type="EMBL" id="CAUYUE010000014">
    <property type="protein sequence ID" value="CAK0786274.1"/>
    <property type="molecule type" value="Genomic_DNA"/>
</dbReference>
<dbReference type="InterPro" id="IPR041708">
    <property type="entry name" value="PUS1/PUS2-like"/>
</dbReference>
<dbReference type="Gene3D" id="3.30.70.580">
    <property type="entry name" value="Pseudouridine synthase I, catalytic domain, N-terminal subdomain"/>
    <property type="match status" value="1"/>
</dbReference>
<dbReference type="InterPro" id="IPR020103">
    <property type="entry name" value="PsdUridine_synth_cat_dom_sf"/>
</dbReference>
<sequence>MVKRKVAMHVAYCGTGYQGLQVQKGDLDAATIEAVLEQALAKAGRVLESNVGAQHKMGWSRSSRTDKGVHSLATVIGMKMETEEDEFVADREGLSIAAGINEGLPEQVRVLSVQRTSRSFDARFSACARTYHYYLPLDILCPSSAGGEGVTMDERLDLLRRCLALFQGVHAFHNFTKRRLYREESPDSKQGRQRGVHTGLSMLETQMAEQAARSRLGDGEDGDAGLGCGGTQSASSSTSESASASGSANASSALGSAALNSLPPGAEAEAPAQSAAEQPRAGLQAHESQQRPMSASLAGPQKFDRPMDFRWNLELDPSDLLSSAHHRTIIDISAGAPVELVPGSVRCVKVSLKGTSFMLHQIRHMVGAAVSVARGLCPLEFVEASLLKPARSYMPLAPASVLVLAETEMIPWKPDVRRVMGNVLGTGLELRQGGSEAQAAFCSQVLYPAMDTLLQSDEWARWDETLQRMWYPSADMASFVQCAAAYKEVVASRPSQMSASGTSAQVSIS</sequence>
<feature type="region of interest" description="Disordered" evidence="7">
    <location>
        <begin position="208"/>
        <end position="301"/>
    </location>
</feature>
<dbReference type="InterPro" id="IPR020095">
    <property type="entry name" value="PsdUridine_synth_TruA_C"/>
</dbReference>
<dbReference type="Gene3D" id="3.30.70.660">
    <property type="entry name" value="Pseudouridine synthase I, catalytic domain, C-terminal subdomain"/>
    <property type="match status" value="2"/>
</dbReference>
<dbReference type="InterPro" id="IPR020097">
    <property type="entry name" value="PsdUridine_synth_TruA_a/b_dom"/>
</dbReference>
<feature type="compositionally biased region" description="Low complexity" evidence="7">
    <location>
        <begin position="233"/>
        <end position="281"/>
    </location>
</feature>
<evidence type="ECO:0000256" key="7">
    <source>
        <dbReference type="SAM" id="MobiDB-lite"/>
    </source>
</evidence>
<dbReference type="SUPFAM" id="SSF55120">
    <property type="entry name" value="Pseudouridine synthase"/>
    <property type="match status" value="2"/>
</dbReference>
<dbReference type="GO" id="GO:0003723">
    <property type="term" value="F:RNA binding"/>
    <property type="evidence" value="ECO:0007669"/>
    <property type="project" value="InterPro"/>
</dbReference>
<dbReference type="InterPro" id="IPR001406">
    <property type="entry name" value="PsdUridine_synth_TruA"/>
</dbReference>
<dbReference type="Pfam" id="PF01416">
    <property type="entry name" value="PseudoU_synth_1"/>
    <property type="match status" value="1"/>
</dbReference>
<keyword evidence="10" id="KW-1185">Reference proteome</keyword>
<dbReference type="GO" id="GO:0009982">
    <property type="term" value="F:pseudouridine synthase activity"/>
    <property type="evidence" value="ECO:0007669"/>
    <property type="project" value="InterPro"/>
</dbReference>
<evidence type="ECO:0000256" key="1">
    <source>
        <dbReference type="ARBA" id="ARBA00009375"/>
    </source>
</evidence>
<keyword evidence="2" id="KW-0819">tRNA processing</keyword>
<dbReference type="PANTHER" id="PTHR11142:SF9">
    <property type="entry name" value="TRNA PSEUDOURIDINE SYNTHASE-RELATED"/>
    <property type="match status" value="1"/>
</dbReference>
<comment type="similarity">
    <text evidence="1">Belongs to the tRNA pseudouridine synthase TruA family.</text>
</comment>
<evidence type="ECO:0000256" key="4">
    <source>
        <dbReference type="ARBA" id="ARBA00036943"/>
    </source>
</evidence>
<evidence type="ECO:0000256" key="5">
    <source>
        <dbReference type="PIRSR" id="PIRSR641708-1"/>
    </source>
</evidence>
<evidence type="ECO:0000313" key="9">
    <source>
        <dbReference type="EMBL" id="CAK0786274.1"/>
    </source>
</evidence>
<evidence type="ECO:0000313" key="10">
    <source>
        <dbReference type="Proteomes" id="UP001314263"/>
    </source>
</evidence>
<dbReference type="InterPro" id="IPR020094">
    <property type="entry name" value="TruA/RsuA/RluB/E/F_N"/>
</dbReference>
<proteinExistence type="inferred from homology"/>
<feature type="domain" description="Pseudouridine synthase I TruA alpha/beta" evidence="8">
    <location>
        <begin position="345"/>
        <end position="405"/>
    </location>
</feature>
<dbReference type="CDD" id="cd02568">
    <property type="entry name" value="PseudoU_synth_PUS1_PUS2"/>
    <property type="match status" value="1"/>
</dbReference>
<accession>A0AAV1IK02</accession>
<dbReference type="AlphaFoldDB" id="A0AAV1IK02"/>
<gene>
    <name evidence="9" type="ORF">CVIRNUC_009487</name>
</gene>
<dbReference type="GO" id="GO:0031119">
    <property type="term" value="P:tRNA pseudouridine synthesis"/>
    <property type="evidence" value="ECO:0007669"/>
    <property type="project" value="InterPro"/>
</dbReference>
<feature type="binding site" evidence="6">
    <location>
        <position position="131"/>
    </location>
    <ligand>
        <name>substrate</name>
    </ligand>
</feature>
<keyword evidence="3" id="KW-0413">Isomerase</keyword>
<protein>
    <recommendedName>
        <fullName evidence="8">Pseudouridine synthase I TruA alpha/beta domain-containing protein</fullName>
    </recommendedName>
</protein>